<organism evidence="1 2">
    <name type="scientific">Leucobacter ruminantium</name>
    <dbReference type="NCBI Taxonomy" id="1289170"/>
    <lineage>
        <taxon>Bacteria</taxon>
        <taxon>Bacillati</taxon>
        <taxon>Actinomycetota</taxon>
        <taxon>Actinomycetes</taxon>
        <taxon>Micrococcales</taxon>
        <taxon>Microbacteriaceae</taxon>
        <taxon>Leucobacter</taxon>
    </lineage>
</organism>
<evidence type="ECO:0000313" key="2">
    <source>
        <dbReference type="Proteomes" id="UP000664398"/>
    </source>
</evidence>
<dbReference type="AlphaFoldDB" id="A0A939LVZ3"/>
<gene>
    <name evidence="1" type="ORF">J4H91_10540</name>
</gene>
<dbReference type="EMBL" id="JAGDYL010000018">
    <property type="protein sequence ID" value="MBO1805750.1"/>
    <property type="molecule type" value="Genomic_DNA"/>
</dbReference>
<keyword evidence="2" id="KW-1185">Reference proteome</keyword>
<proteinExistence type="predicted"/>
<comment type="caution">
    <text evidence="1">The sequence shown here is derived from an EMBL/GenBank/DDBJ whole genome shotgun (WGS) entry which is preliminary data.</text>
</comment>
<name>A0A939LVZ3_9MICO</name>
<dbReference type="Proteomes" id="UP000664398">
    <property type="component" value="Unassembled WGS sequence"/>
</dbReference>
<evidence type="ECO:0000313" key="1">
    <source>
        <dbReference type="EMBL" id="MBO1805750.1"/>
    </source>
</evidence>
<accession>A0A939LVZ3</accession>
<reference evidence="1" key="1">
    <citation type="submission" date="2021-03" db="EMBL/GenBank/DDBJ databases">
        <title>Leucobacter chromiisoli sp. nov., isolated from chromium-containing soil of chemical plant.</title>
        <authorList>
            <person name="Xu Z."/>
        </authorList>
    </citation>
    <scope>NUCLEOTIDE SEQUENCE</scope>
    <source>
        <strain evidence="1">A2</strain>
    </source>
</reference>
<protein>
    <submittedName>
        <fullName evidence="1">Uncharacterized protein</fullName>
    </submittedName>
</protein>
<sequence>MLVEIPGALGLVYSDGRSMNAGIGHGSLNVPDVIESDDWGTYSKRDDNRRRQAFILAMWDLCMGVDPQWLHQTTDDYSIWSFDHGLWLAGETDWDLPSLRRIGTGAWQHDIDAGVASARALNDAATQVAYLGLETIQTITGQVPLDWNTTPAELLEVASLLHARIPGVADRLRAAAKQSRYP</sequence>